<keyword evidence="3" id="KW-1185">Reference proteome</keyword>
<accession>A0AAV3TEH3</accession>
<dbReference type="PROSITE" id="PS51257">
    <property type="entry name" value="PROKAR_LIPOPROTEIN"/>
    <property type="match status" value="1"/>
</dbReference>
<dbReference type="EMBL" id="BAAADV010000008">
    <property type="protein sequence ID" value="GAA0683033.1"/>
    <property type="molecule type" value="Genomic_DNA"/>
</dbReference>
<feature type="compositionally biased region" description="Low complexity" evidence="1">
    <location>
        <begin position="34"/>
        <end position="43"/>
    </location>
</feature>
<reference evidence="2 3" key="1">
    <citation type="journal article" date="2019" name="Int. J. Syst. Evol. Microbiol.">
        <title>The Global Catalogue of Microorganisms (GCM) 10K type strain sequencing project: providing services to taxonomists for standard genome sequencing and annotation.</title>
        <authorList>
            <consortium name="The Broad Institute Genomics Platform"/>
            <consortium name="The Broad Institute Genome Sequencing Center for Infectious Disease"/>
            <person name="Wu L."/>
            <person name="Ma J."/>
        </authorList>
    </citation>
    <scope>NUCLEOTIDE SEQUENCE [LARGE SCALE GENOMIC DNA]</scope>
    <source>
        <strain evidence="2 3">JCM 16328</strain>
    </source>
</reference>
<dbReference type="AlphaFoldDB" id="A0AAV3TEH3"/>
<evidence type="ECO:0000313" key="3">
    <source>
        <dbReference type="Proteomes" id="UP001500420"/>
    </source>
</evidence>
<dbReference type="RefSeq" id="WP_343775996.1">
    <property type="nucleotide sequence ID" value="NZ_BAAADV010000008.1"/>
</dbReference>
<comment type="caution">
    <text evidence="2">The sequence shown here is derived from an EMBL/GenBank/DDBJ whole genome shotgun (WGS) entry which is preliminary data.</text>
</comment>
<gene>
    <name evidence="2" type="ORF">GCM10009020_35530</name>
</gene>
<protein>
    <submittedName>
        <fullName evidence="2">Uncharacterized protein</fullName>
    </submittedName>
</protein>
<evidence type="ECO:0000313" key="2">
    <source>
        <dbReference type="EMBL" id="GAA0683033.1"/>
    </source>
</evidence>
<evidence type="ECO:0000256" key="1">
    <source>
        <dbReference type="SAM" id="MobiDB-lite"/>
    </source>
</evidence>
<feature type="compositionally biased region" description="Polar residues" evidence="1">
    <location>
        <begin position="22"/>
        <end position="31"/>
    </location>
</feature>
<organism evidence="2 3">
    <name type="scientific">Natronoarchaeum mannanilyticum</name>
    <dbReference type="NCBI Taxonomy" id="926360"/>
    <lineage>
        <taxon>Archaea</taxon>
        <taxon>Methanobacteriati</taxon>
        <taxon>Methanobacteriota</taxon>
        <taxon>Stenosarchaea group</taxon>
        <taxon>Halobacteria</taxon>
        <taxon>Halobacteriales</taxon>
        <taxon>Natronoarchaeaceae</taxon>
    </lineage>
</organism>
<dbReference type="Proteomes" id="UP001500420">
    <property type="component" value="Unassembled WGS sequence"/>
</dbReference>
<sequence length="138" mass="14564">MNRRSVLISAGLTCSMTLAGCSSTDDTNESPPVSDGSGNGSDSKNNESEDLGCPPTGHLGVRFVPETPDGESILDAEAEGFTDVVSLATALSKASSEYDKLNQSERSERVYLTNVTGEGVANESTEITDKIGYEEETY</sequence>
<name>A0AAV3TEH3_9EURY</name>
<proteinExistence type="predicted"/>
<feature type="region of interest" description="Disordered" evidence="1">
    <location>
        <begin position="22"/>
        <end position="69"/>
    </location>
</feature>